<dbReference type="Gene3D" id="1.25.10.10">
    <property type="entry name" value="Leucine-rich Repeat Variant"/>
    <property type="match status" value="1"/>
</dbReference>
<reference evidence="1 2" key="1">
    <citation type="submission" date="2024-01" db="EMBL/GenBank/DDBJ databases">
        <title>The diversity of rhizobia nodulating Mimosa spp. in eleven states of Brazil covering several biomes is determined by host plant, location, and edaphic factors.</title>
        <authorList>
            <person name="Rouws L."/>
            <person name="Barauna A."/>
            <person name="Beukes C."/>
            <person name="De Faria S.M."/>
            <person name="Gross E."/>
            <person name="Dos Reis Junior F.B."/>
            <person name="Simon M."/>
            <person name="Maluk M."/>
            <person name="Odee D.W."/>
            <person name="Kenicer G."/>
            <person name="Young J.P.W."/>
            <person name="Reis V.M."/>
            <person name="Zilli J."/>
            <person name="James E.K."/>
        </authorList>
    </citation>
    <scope>NUCLEOTIDE SEQUENCE [LARGE SCALE GENOMIC DNA]</scope>
    <source>
        <strain evidence="1 2">JHI1651</strain>
    </source>
</reference>
<sequence>MDLVTRIFGTRSPSTAPAHTVYLRPGESMPLRTAIERVFASTDKELVALCTSHYSGYVREAAIGRAVELGGSTFLRPITERLNDWVPEIRNAAARALLTLLATFPAESFVPLLPRLRSLMQATRTDHRSWLLDIEWRLVQAGGTTAIVEAISGSDFHLRRAAYLVAIDHQLLPIPEIVQRGLLSGDIMLAKRAVALIDHLPVEQRSGSMAIAAAAPFGPVRHTAFKFVVSDGVGSENEPFLWRTIFDPQGSLRAAAARLLIERGRDVVERSSAMLDTGTLTVAQVRAGLSLLAELRARNATAMLTRFACDSRTQIRAHAVALLARVSPLAKDDIEARALLDSARRVRKAGVRLCTLRAFVSLEQIRTLLVEHRDRHAALTICARDQWDSLACIGLIALLETPSESGDEHLNEALRKWMTNPASSWAKPGIQHRRIWLELGVGTRLLELAGDRHAELRARLQEIGMEL</sequence>
<dbReference type="InterPro" id="IPR011989">
    <property type="entry name" value="ARM-like"/>
</dbReference>
<dbReference type="RefSeq" id="WP_012406491.1">
    <property type="nucleotide sequence ID" value="NZ_JAKUCO010000070.1"/>
</dbReference>
<accession>A0ABV0EAR3</accession>
<evidence type="ECO:0000313" key="2">
    <source>
        <dbReference type="Proteomes" id="UP001462961"/>
    </source>
</evidence>
<keyword evidence="2" id="KW-1185">Reference proteome</keyword>
<evidence type="ECO:0000313" key="1">
    <source>
        <dbReference type="EMBL" id="MEO1759277.1"/>
    </source>
</evidence>
<evidence type="ECO:0008006" key="3">
    <source>
        <dbReference type="Google" id="ProtNLM"/>
    </source>
</evidence>
<dbReference type="Proteomes" id="UP001462961">
    <property type="component" value="Unassembled WGS sequence"/>
</dbReference>
<organism evidence="1 2">
    <name type="scientific">Paraburkholderia caribensis</name>
    <dbReference type="NCBI Taxonomy" id="75105"/>
    <lineage>
        <taxon>Bacteria</taxon>
        <taxon>Pseudomonadati</taxon>
        <taxon>Pseudomonadota</taxon>
        <taxon>Betaproteobacteria</taxon>
        <taxon>Burkholderiales</taxon>
        <taxon>Burkholderiaceae</taxon>
        <taxon>Paraburkholderia</taxon>
    </lineage>
</organism>
<name>A0ABV0EAR3_9BURK</name>
<protein>
    <recommendedName>
        <fullName evidence="3">HEAT repeat domain-containing protein</fullName>
    </recommendedName>
</protein>
<proteinExistence type="predicted"/>
<dbReference type="EMBL" id="JAYLVJ010000073">
    <property type="protein sequence ID" value="MEO1759277.1"/>
    <property type="molecule type" value="Genomic_DNA"/>
</dbReference>
<dbReference type="InterPro" id="IPR016024">
    <property type="entry name" value="ARM-type_fold"/>
</dbReference>
<gene>
    <name evidence="1" type="ORF">VOI32_35900</name>
</gene>
<dbReference type="SUPFAM" id="SSF48371">
    <property type="entry name" value="ARM repeat"/>
    <property type="match status" value="1"/>
</dbReference>
<comment type="caution">
    <text evidence="1">The sequence shown here is derived from an EMBL/GenBank/DDBJ whole genome shotgun (WGS) entry which is preliminary data.</text>
</comment>